<evidence type="ECO:0000313" key="3">
    <source>
        <dbReference type="Ensembl" id="ENSNPEP00000014041.1"/>
    </source>
</evidence>
<dbReference type="AlphaFoldDB" id="A0A8C6ZFA7"/>
<reference evidence="3" key="2">
    <citation type="submission" date="2025-09" db="UniProtKB">
        <authorList>
            <consortium name="Ensembl"/>
        </authorList>
    </citation>
    <scope>IDENTIFICATION</scope>
</reference>
<dbReference type="Pfam" id="PF09791">
    <property type="entry name" value="Oxidored-like"/>
    <property type="match status" value="1"/>
</dbReference>
<evidence type="ECO:0000259" key="2">
    <source>
        <dbReference type="Pfam" id="PF09791"/>
    </source>
</evidence>
<feature type="domain" description="Oxidoreductase-like" evidence="2">
    <location>
        <begin position="92"/>
        <end position="117"/>
    </location>
</feature>
<dbReference type="GO" id="GO:0005739">
    <property type="term" value="C:mitochondrion"/>
    <property type="evidence" value="ECO:0007669"/>
    <property type="project" value="TreeGrafter"/>
</dbReference>
<proteinExistence type="predicted"/>
<accession>A0A8C6ZFA7</accession>
<feature type="region of interest" description="Disordered" evidence="1">
    <location>
        <begin position="54"/>
        <end position="91"/>
    </location>
</feature>
<evidence type="ECO:0000256" key="1">
    <source>
        <dbReference type="SAM" id="MobiDB-lite"/>
    </source>
</evidence>
<dbReference type="Ensembl" id="ENSNPET00000014383.1">
    <property type="protein sequence ID" value="ENSNPEP00000014041.1"/>
    <property type="gene ID" value="ENSNPEG00000010504.1"/>
</dbReference>
<dbReference type="InterPro" id="IPR019180">
    <property type="entry name" value="Oxidoreductase-like_N"/>
</dbReference>
<name>A0A8C6ZFA7_NOTPE</name>
<keyword evidence="4" id="KW-1185">Reference proteome</keyword>
<organism evidence="3 4">
    <name type="scientific">Nothoprocta perdicaria</name>
    <name type="common">Chilean tinamou</name>
    <name type="synonym">Crypturus perdicarius</name>
    <dbReference type="NCBI Taxonomy" id="30464"/>
    <lineage>
        <taxon>Eukaryota</taxon>
        <taxon>Metazoa</taxon>
        <taxon>Chordata</taxon>
        <taxon>Craniata</taxon>
        <taxon>Vertebrata</taxon>
        <taxon>Euteleostomi</taxon>
        <taxon>Archelosauria</taxon>
        <taxon>Archosauria</taxon>
        <taxon>Dinosauria</taxon>
        <taxon>Saurischia</taxon>
        <taxon>Theropoda</taxon>
        <taxon>Coelurosauria</taxon>
        <taxon>Aves</taxon>
        <taxon>Palaeognathae</taxon>
        <taxon>Tinamiformes</taxon>
        <taxon>Tinamidae</taxon>
        <taxon>Nothoprocta</taxon>
    </lineage>
</organism>
<reference evidence="3" key="1">
    <citation type="submission" date="2025-08" db="UniProtKB">
        <authorList>
            <consortium name="Ensembl"/>
        </authorList>
    </citation>
    <scope>IDENTIFICATION</scope>
</reference>
<dbReference type="Proteomes" id="UP000694420">
    <property type="component" value="Unplaced"/>
</dbReference>
<sequence>HGCPCEGPARRVLVPGSLFLGTLPARGTDTWHWGPGGLHAGTWHRDPAGLRVASARRRAQGSLRHSRGANPPLSVGLRRGNGAGTGPAPTLPEPPPPGSCCMSGCARCVWVVHAEELLRRHGPAALEQHVPDESVRAFLRLELRLRLKCACLMRSRVRGLCAAWPAGWLWREEARD</sequence>
<feature type="compositionally biased region" description="Basic residues" evidence="1">
    <location>
        <begin position="54"/>
        <end position="67"/>
    </location>
</feature>
<dbReference type="PANTHER" id="PTHR21193:SF3">
    <property type="entry name" value="OXIDOREDUCTASE-LIKE DOMAIN-CONTAINING PROTEIN 1"/>
    <property type="match status" value="1"/>
</dbReference>
<dbReference type="InterPro" id="IPR039251">
    <property type="entry name" value="OXLD1"/>
</dbReference>
<evidence type="ECO:0000313" key="4">
    <source>
        <dbReference type="Proteomes" id="UP000694420"/>
    </source>
</evidence>
<dbReference type="PANTHER" id="PTHR21193">
    <property type="entry name" value="OXIDOREDUCTASE-LIKE DOMAIN-CONTAINING PROTEIN 1"/>
    <property type="match status" value="1"/>
</dbReference>
<protein>
    <recommendedName>
        <fullName evidence="2">Oxidoreductase-like domain-containing protein</fullName>
    </recommendedName>
</protein>